<dbReference type="EMBL" id="VSSQ01000243">
    <property type="protein sequence ID" value="MPL87725.1"/>
    <property type="molecule type" value="Genomic_DNA"/>
</dbReference>
<dbReference type="AlphaFoldDB" id="A0A644V9L5"/>
<name>A0A644V9L5_9ZZZZ</name>
<sequence>MRPEPIVKVDPSADFGTSLGAGFKSVQIHAFILERAPEEFDEDIVQPAATAIHGNADTILPQDIGEREAGELAALVGVEDIGFAVVRQGFFQGRDTKIRVHGVGKSPGQYLVTAPVHNGHQVQKSFAHGDVRDIRSPDLIGSGDGQSPQEIRVARMLWMRNTGFGLLVHRHQPHQAHKTPNAFSAHAIAQQDQTITHLAHS</sequence>
<comment type="caution">
    <text evidence="1">The sequence shown here is derived from an EMBL/GenBank/DDBJ whole genome shotgun (WGS) entry which is preliminary data.</text>
</comment>
<gene>
    <name evidence="1" type="ORF">SDC9_33735</name>
</gene>
<organism evidence="1">
    <name type="scientific">bioreactor metagenome</name>
    <dbReference type="NCBI Taxonomy" id="1076179"/>
    <lineage>
        <taxon>unclassified sequences</taxon>
        <taxon>metagenomes</taxon>
        <taxon>ecological metagenomes</taxon>
    </lineage>
</organism>
<evidence type="ECO:0000313" key="1">
    <source>
        <dbReference type="EMBL" id="MPL87725.1"/>
    </source>
</evidence>
<reference evidence="1" key="1">
    <citation type="submission" date="2019-08" db="EMBL/GenBank/DDBJ databases">
        <authorList>
            <person name="Kucharzyk K."/>
            <person name="Murdoch R.W."/>
            <person name="Higgins S."/>
            <person name="Loffler F."/>
        </authorList>
    </citation>
    <scope>NUCLEOTIDE SEQUENCE</scope>
</reference>
<protein>
    <submittedName>
        <fullName evidence="1">Uncharacterized protein</fullName>
    </submittedName>
</protein>
<proteinExistence type="predicted"/>
<accession>A0A644V9L5</accession>